<organism evidence="3 4">
    <name type="scientific">Candidatus Shapirobacteria bacterium GW2011_GWE1_38_92</name>
    <dbReference type="NCBI Taxonomy" id="1618489"/>
    <lineage>
        <taxon>Bacteria</taxon>
        <taxon>Candidatus Shapironibacteriota</taxon>
    </lineage>
</organism>
<feature type="domain" description="EfeO-type cupredoxin-like" evidence="2">
    <location>
        <begin position="2"/>
        <end position="80"/>
    </location>
</feature>
<feature type="region of interest" description="Disordered" evidence="1">
    <location>
        <begin position="84"/>
        <end position="110"/>
    </location>
</feature>
<sequence length="110" mass="11493">MEANARGYFPANLTVRAGVPVRWEITDTGTSGCTNAIISRALFTGQIDLTPGQTSVKDFTVSQPGNYRFSCWMGMVTGTIQAVDENGNAPPADLSSTDNQKVGGCGCGGN</sequence>
<evidence type="ECO:0000313" key="4">
    <source>
        <dbReference type="Proteomes" id="UP000033841"/>
    </source>
</evidence>
<name>A0A0G0LWC6_9BACT</name>
<gene>
    <name evidence="3" type="ORF">UT14_C0005G0022</name>
</gene>
<dbReference type="Proteomes" id="UP000033841">
    <property type="component" value="Unassembled WGS sequence"/>
</dbReference>
<evidence type="ECO:0000313" key="3">
    <source>
        <dbReference type="EMBL" id="KKQ92325.1"/>
    </source>
</evidence>
<protein>
    <submittedName>
        <fullName evidence="3">Heavy metal transport/detoxification protein</fullName>
    </submittedName>
</protein>
<proteinExistence type="predicted"/>
<accession>A0A0G0LWC6</accession>
<dbReference type="Gene3D" id="2.60.40.420">
    <property type="entry name" value="Cupredoxins - blue copper proteins"/>
    <property type="match status" value="1"/>
</dbReference>
<evidence type="ECO:0000259" key="2">
    <source>
        <dbReference type="Pfam" id="PF13473"/>
    </source>
</evidence>
<comment type="caution">
    <text evidence="3">The sequence shown here is derived from an EMBL/GenBank/DDBJ whole genome shotgun (WGS) entry which is preliminary data.</text>
</comment>
<evidence type="ECO:0000256" key="1">
    <source>
        <dbReference type="SAM" id="MobiDB-lite"/>
    </source>
</evidence>
<reference evidence="3 4" key="1">
    <citation type="journal article" date="2015" name="Nature">
        <title>rRNA introns, odd ribosomes, and small enigmatic genomes across a large radiation of phyla.</title>
        <authorList>
            <person name="Brown C.T."/>
            <person name="Hug L.A."/>
            <person name="Thomas B.C."/>
            <person name="Sharon I."/>
            <person name="Castelle C.J."/>
            <person name="Singh A."/>
            <person name="Wilkins M.J."/>
            <person name="Williams K.H."/>
            <person name="Banfield J.F."/>
        </authorList>
    </citation>
    <scope>NUCLEOTIDE SEQUENCE [LARGE SCALE GENOMIC DNA]</scope>
</reference>
<dbReference type="Pfam" id="PF13473">
    <property type="entry name" value="Cupredoxin_1"/>
    <property type="match status" value="1"/>
</dbReference>
<dbReference type="SUPFAM" id="SSF49503">
    <property type="entry name" value="Cupredoxins"/>
    <property type="match status" value="1"/>
</dbReference>
<dbReference type="EMBL" id="LBVR01000005">
    <property type="protein sequence ID" value="KKQ92325.1"/>
    <property type="molecule type" value="Genomic_DNA"/>
</dbReference>
<dbReference type="InterPro" id="IPR008972">
    <property type="entry name" value="Cupredoxin"/>
</dbReference>
<dbReference type="AlphaFoldDB" id="A0A0G0LWC6"/>
<dbReference type="InterPro" id="IPR028096">
    <property type="entry name" value="EfeO_Cupredoxin"/>
</dbReference>